<keyword evidence="9" id="KW-1003">Cell membrane</keyword>
<dbReference type="KEGG" id="dno:DNO_0550"/>
<comment type="subunit">
    <text evidence="9">The complex is composed of six subunits: RnfA, RnfB, RnfC, RnfD, RnfE and RnfG.</text>
</comment>
<evidence type="ECO:0000256" key="8">
    <source>
        <dbReference type="ARBA" id="ARBA00023136"/>
    </source>
</evidence>
<evidence type="ECO:0000256" key="6">
    <source>
        <dbReference type="ARBA" id="ARBA00022982"/>
    </source>
</evidence>
<feature type="transmembrane region" description="Helical" evidence="9">
    <location>
        <begin position="182"/>
        <end position="203"/>
    </location>
</feature>
<feature type="transmembrane region" description="Helical" evidence="9">
    <location>
        <begin position="99"/>
        <end position="116"/>
    </location>
</feature>
<protein>
    <recommendedName>
        <fullName evidence="9">Ion-translocating oxidoreductase complex subunit E</fullName>
        <ecNumber evidence="9">7.-.-.-</ecNumber>
    </recommendedName>
    <alternativeName>
        <fullName evidence="9">Rnf electron transport complex subunit E</fullName>
    </alternativeName>
</protein>
<evidence type="ECO:0000256" key="7">
    <source>
        <dbReference type="ARBA" id="ARBA00022989"/>
    </source>
</evidence>
<comment type="similarity">
    <text evidence="9">Belongs to the NqrDE/RnfAE family.</text>
</comment>
<keyword evidence="4 9" id="KW-0812">Transmembrane</keyword>
<evidence type="ECO:0000256" key="4">
    <source>
        <dbReference type="ARBA" id="ARBA00022692"/>
    </source>
</evidence>
<keyword evidence="3 9" id="KW-0997">Cell inner membrane</keyword>
<evidence type="ECO:0000256" key="1">
    <source>
        <dbReference type="ARBA" id="ARBA00004127"/>
    </source>
</evidence>
<evidence type="ECO:0000256" key="9">
    <source>
        <dbReference type="HAMAP-Rule" id="MF_00478"/>
    </source>
</evidence>
<gene>
    <name evidence="9 10" type="primary">rnfE</name>
    <name evidence="10" type="ordered locus">DNO_0550</name>
</gene>
<sequence length="213" mass="23405">MNPELKKLMKYGLWHNNPALVQILGLCPLLAISQNVVSALGLGLATVFVLMLSNVLVSLSRQFVRPEIRLPIFVLLIASAVSVVELIIQAFAFSLYQALGIYLPLIVTNCIMIGRAEAYAVKNHWKNALADGFFMGAGFLWTITLLGALREFLAHGTLFSHMEILFGDGARAWQITLYEGDAHIILAALPAGAFFCYALLIAGKNSIDEWLKK</sequence>
<accession>A5EVJ6</accession>
<dbReference type="eggNOG" id="COG4660">
    <property type="taxonomic scope" value="Bacteria"/>
</dbReference>
<dbReference type="OrthoDB" id="9803631at2"/>
<keyword evidence="11" id="KW-1185">Reference proteome</keyword>
<proteinExistence type="inferred from homology"/>
<dbReference type="NCBIfam" id="NF009070">
    <property type="entry name" value="PRK12405.1"/>
    <property type="match status" value="1"/>
</dbReference>
<keyword evidence="2 9" id="KW-0813">Transport</keyword>
<dbReference type="RefSeq" id="WP_012030884.1">
    <property type="nucleotide sequence ID" value="NC_009446.1"/>
</dbReference>
<dbReference type="Pfam" id="PF02508">
    <property type="entry name" value="Rnf-Nqr"/>
    <property type="match status" value="1"/>
</dbReference>
<dbReference type="InterPro" id="IPR010968">
    <property type="entry name" value="RnfE"/>
</dbReference>
<dbReference type="EC" id="7.-.-.-" evidence="9"/>
<evidence type="ECO:0000256" key="3">
    <source>
        <dbReference type="ARBA" id="ARBA00022519"/>
    </source>
</evidence>
<evidence type="ECO:0000313" key="10">
    <source>
        <dbReference type="EMBL" id="ABQ13406.1"/>
    </source>
</evidence>
<dbReference type="PANTHER" id="PTHR30586:SF0">
    <property type="entry name" value="ION-TRANSLOCATING OXIDOREDUCTASE COMPLEX SUBUNIT E"/>
    <property type="match status" value="1"/>
</dbReference>
<feature type="transmembrane region" description="Helical" evidence="9">
    <location>
        <begin position="128"/>
        <end position="149"/>
    </location>
</feature>
<organism evidence="10 11">
    <name type="scientific">Dichelobacter nodosus (strain VCS1703A)</name>
    <dbReference type="NCBI Taxonomy" id="246195"/>
    <lineage>
        <taxon>Bacteria</taxon>
        <taxon>Pseudomonadati</taxon>
        <taxon>Pseudomonadota</taxon>
        <taxon>Gammaproteobacteria</taxon>
        <taxon>Cardiobacteriales</taxon>
        <taxon>Cardiobacteriaceae</taxon>
        <taxon>Dichelobacter</taxon>
    </lineage>
</organism>
<dbReference type="GO" id="GO:0022900">
    <property type="term" value="P:electron transport chain"/>
    <property type="evidence" value="ECO:0007669"/>
    <property type="project" value="UniProtKB-UniRule"/>
</dbReference>
<dbReference type="STRING" id="246195.DNO_0550"/>
<dbReference type="NCBIfam" id="TIGR01948">
    <property type="entry name" value="rnfE"/>
    <property type="match status" value="1"/>
</dbReference>
<dbReference type="GO" id="GO:0005886">
    <property type="term" value="C:plasma membrane"/>
    <property type="evidence" value="ECO:0007669"/>
    <property type="project" value="UniProtKB-SubCell"/>
</dbReference>
<comment type="subcellular location">
    <subcellularLocation>
        <location evidence="9">Cell inner membrane</location>
        <topology evidence="9">Multi-pass membrane protein</topology>
    </subcellularLocation>
    <subcellularLocation>
        <location evidence="1">Endomembrane system</location>
        <topology evidence="1">Multi-pass membrane protein</topology>
    </subcellularLocation>
</comment>
<dbReference type="InterPro" id="IPR003667">
    <property type="entry name" value="NqrDE/RnfAE"/>
</dbReference>
<dbReference type="Proteomes" id="UP000000248">
    <property type="component" value="Chromosome"/>
</dbReference>
<dbReference type="PIRSF" id="PIRSF006102">
    <property type="entry name" value="NQR_DE"/>
    <property type="match status" value="1"/>
</dbReference>
<comment type="function">
    <text evidence="9">Part of a membrane-bound complex that couples electron transfer with translocation of ions across the membrane.</text>
</comment>
<dbReference type="GO" id="GO:0012505">
    <property type="term" value="C:endomembrane system"/>
    <property type="evidence" value="ECO:0007669"/>
    <property type="project" value="UniProtKB-SubCell"/>
</dbReference>
<feature type="transmembrane region" description="Helical" evidence="9">
    <location>
        <begin position="39"/>
        <end position="60"/>
    </location>
</feature>
<feature type="transmembrane region" description="Helical" evidence="9">
    <location>
        <begin position="12"/>
        <end position="33"/>
    </location>
</feature>
<keyword evidence="8 9" id="KW-0472">Membrane</keyword>
<dbReference type="PANTHER" id="PTHR30586">
    <property type="entry name" value="ELECTRON TRANSPORT COMPLEX PROTEIN RNFE"/>
    <property type="match status" value="1"/>
</dbReference>
<dbReference type="EMBL" id="CP000513">
    <property type="protein sequence ID" value="ABQ13406.1"/>
    <property type="molecule type" value="Genomic_DNA"/>
</dbReference>
<keyword evidence="6 9" id="KW-0249">Electron transport</keyword>
<dbReference type="HAMAP" id="MF_00478">
    <property type="entry name" value="RsxE_RnfE"/>
    <property type="match status" value="1"/>
</dbReference>
<evidence type="ECO:0000256" key="5">
    <source>
        <dbReference type="ARBA" id="ARBA00022967"/>
    </source>
</evidence>
<evidence type="ECO:0000313" key="11">
    <source>
        <dbReference type="Proteomes" id="UP000000248"/>
    </source>
</evidence>
<keyword evidence="5 9" id="KW-1278">Translocase</keyword>
<dbReference type="AlphaFoldDB" id="A5EVJ6"/>
<evidence type="ECO:0000256" key="2">
    <source>
        <dbReference type="ARBA" id="ARBA00022448"/>
    </source>
</evidence>
<dbReference type="HOGENOM" id="CLU_046659_1_0_6"/>
<reference evidence="10 11" key="1">
    <citation type="journal article" date="2007" name="Nat. Biotechnol.">
        <title>Genome sequence and identification of candidate vaccine antigens from the animal pathogen Dichelobacter nodosus.</title>
        <authorList>
            <person name="Myers G.S."/>
            <person name="Parker D."/>
            <person name="Al-Hasani K."/>
            <person name="Kennan R.M."/>
            <person name="Seemann T."/>
            <person name="Ren Q."/>
            <person name="Badger J.H."/>
            <person name="Selengut J.D."/>
            <person name="Deboy R.T."/>
            <person name="Tettelin H."/>
            <person name="Boyce J.D."/>
            <person name="McCarl V.P."/>
            <person name="Han X."/>
            <person name="Nelson W.C."/>
            <person name="Madupu R."/>
            <person name="Mohamoud Y."/>
            <person name="Holley T."/>
            <person name="Fedorova N."/>
            <person name="Khouri H."/>
            <person name="Bottomley S.P."/>
            <person name="Whittington R.J."/>
            <person name="Adler B."/>
            <person name="Songer J.G."/>
            <person name="Rood J.I."/>
            <person name="Paulsen I.T."/>
        </authorList>
    </citation>
    <scope>NUCLEOTIDE SEQUENCE [LARGE SCALE GENOMIC DNA]</scope>
    <source>
        <strain evidence="10 11">VCS1703A</strain>
    </source>
</reference>
<name>A5EVJ6_DICNV</name>
<feature type="transmembrane region" description="Helical" evidence="9">
    <location>
        <begin position="72"/>
        <end position="93"/>
    </location>
</feature>
<keyword evidence="7 9" id="KW-1133">Transmembrane helix</keyword>